<dbReference type="InterPro" id="IPR023158">
    <property type="entry name" value="YerB-like_sf"/>
</dbReference>
<dbReference type="KEGG" id="ace:Acel_1702"/>
<feature type="compositionally biased region" description="Low complexity" evidence="1">
    <location>
        <begin position="44"/>
        <end position="59"/>
    </location>
</feature>
<dbReference type="OrthoDB" id="9779102at2"/>
<dbReference type="InParanoid" id="A0LVL4"/>
<dbReference type="PROSITE" id="PS51257">
    <property type="entry name" value="PROKAR_LIPOPROTEIN"/>
    <property type="match status" value="1"/>
</dbReference>
<reference evidence="4 5" key="1">
    <citation type="journal article" date="2009" name="Genome Res.">
        <title>Complete genome of the cellulolytic thermophile Acidothermus cellulolyticus 11B provides insights into its ecophysiological and evolutionary adaptations.</title>
        <authorList>
            <person name="Barabote R.D."/>
            <person name="Xie G."/>
            <person name="Leu D.H."/>
            <person name="Normand P."/>
            <person name="Necsulea A."/>
            <person name="Daubin V."/>
            <person name="Medigue C."/>
            <person name="Adney W.S."/>
            <person name="Xu X.C."/>
            <person name="Lapidus A."/>
            <person name="Parales R.E."/>
            <person name="Detter C."/>
            <person name="Pujic P."/>
            <person name="Bruce D."/>
            <person name="Lavire C."/>
            <person name="Challacombe J.F."/>
            <person name="Brettin T.S."/>
            <person name="Berry A.M."/>
        </authorList>
    </citation>
    <scope>NUCLEOTIDE SEQUENCE [LARGE SCALE GENOMIC DNA]</scope>
    <source>
        <strain evidence="5">ATCC 43068 / DSM 8971 / 11B</strain>
    </source>
</reference>
<dbReference type="InterPro" id="IPR021416">
    <property type="entry name" value="DUF3048_N"/>
</dbReference>
<dbReference type="HOGENOM" id="CLU_045984_1_0_11"/>
<feature type="domain" description="DUF3048" evidence="3">
    <location>
        <begin position="235"/>
        <end position="344"/>
    </location>
</feature>
<evidence type="ECO:0000313" key="4">
    <source>
        <dbReference type="EMBL" id="ABK53474.1"/>
    </source>
</evidence>
<name>A0LVL4_ACIC1</name>
<dbReference type="AlphaFoldDB" id="A0LVL4"/>
<dbReference type="Pfam" id="PF11258">
    <property type="entry name" value="DUF3048"/>
    <property type="match status" value="1"/>
</dbReference>
<proteinExistence type="predicted"/>
<evidence type="ECO:0000259" key="3">
    <source>
        <dbReference type="Pfam" id="PF17479"/>
    </source>
</evidence>
<keyword evidence="5" id="KW-1185">Reference proteome</keyword>
<feature type="domain" description="DUF3048" evidence="2">
    <location>
        <begin position="65"/>
        <end position="207"/>
    </location>
</feature>
<organism evidence="4 5">
    <name type="scientific">Acidothermus cellulolyticus (strain ATCC 43068 / DSM 8971 / 11B)</name>
    <dbReference type="NCBI Taxonomy" id="351607"/>
    <lineage>
        <taxon>Bacteria</taxon>
        <taxon>Bacillati</taxon>
        <taxon>Actinomycetota</taxon>
        <taxon>Actinomycetes</taxon>
        <taxon>Acidothermales</taxon>
        <taxon>Acidothermaceae</taxon>
        <taxon>Acidothermus</taxon>
    </lineage>
</organism>
<dbReference type="InterPro" id="IPR035328">
    <property type="entry name" value="DUF3048_C"/>
</dbReference>
<evidence type="ECO:0000259" key="2">
    <source>
        <dbReference type="Pfam" id="PF11258"/>
    </source>
</evidence>
<evidence type="ECO:0000313" key="5">
    <source>
        <dbReference type="Proteomes" id="UP000008221"/>
    </source>
</evidence>
<protein>
    <submittedName>
        <fullName evidence="4">Secreted protein</fullName>
    </submittedName>
</protein>
<evidence type="ECO:0000256" key="1">
    <source>
        <dbReference type="SAM" id="MobiDB-lite"/>
    </source>
</evidence>
<feature type="region of interest" description="Disordered" evidence="1">
    <location>
        <begin position="31"/>
        <end position="73"/>
    </location>
</feature>
<dbReference type="Pfam" id="PF17479">
    <property type="entry name" value="DUF3048_C"/>
    <property type="match status" value="1"/>
</dbReference>
<dbReference type="EMBL" id="CP000481">
    <property type="protein sequence ID" value="ABK53474.1"/>
    <property type="molecule type" value="Genomic_DNA"/>
</dbReference>
<gene>
    <name evidence="4" type="ordered locus">Acel_1702</name>
</gene>
<dbReference type="Gene3D" id="3.50.90.10">
    <property type="entry name" value="YerB-like"/>
    <property type="match status" value="1"/>
</dbReference>
<dbReference type="Proteomes" id="UP000008221">
    <property type="component" value="Chromosome"/>
</dbReference>
<dbReference type="RefSeq" id="WP_011720537.1">
    <property type="nucleotide sequence ID" value="NC_008578.1"/>
</dbReference>
<dbReference type="STRING" id="351607.Acel_1702"/>
<accession>A0LVL4</accession>
<dbReference type="eggNOG" id="COG1470">
    <property type="taxonomic scope" value="Bacteria"/>
</dbReference>
<sequence>MRAGYLIDRPAHALVIAGLIATLLAGCSTDRPSAPAGPQHRETPTTTTAAASSLSASPPNADDPLTGRPAADPAAANRPALAIKVDNVAGAWPQAGLNSADIVFDIPVEGGLTRLLAVFHSQLPDLVGPIRSARPVDADLLPLFGRTYFAFSGGTASDLDPIRDHGNAVPMWWDTTPSLFIVRRDHAVPHQVFASPDTLYAAGRQRDPSAGPPRQIFPYSPTPPNGRPVSHIVARYAAATAEWSWNGSQYLRTQDGRPDMLLDGRQVGSDNVVILGVTVKATTARDSHGSVVPLPVVIGSGTAWIFRNGMEITGTWSRPTLTAPLRLRDASGTAIALAPGRTWVELLPTPREPVTS</sequence>
<dbReference type="SUPFAM" id="SSF159774">
    <property type="entry name" value="YerB-like"/>
    <property type="match status" value="1"/>
</dbReference>